<dbReference type="Proteomes" id="UP000183040">
    <property type="component" value="Unassembled WGS sequence"/>
</dbReference>
<reference evidence="4 5" key="1">
    <citation type="submission" date="2016-10" db="EMBL/GenBank/DDBJ databases">
        <authorList>
            <person name="de Groot N.N."/>
        </authorList>
    </citation>
    <scope>NUCLEOTIDE SEQUENCE [LARGE SCALE GENOMIC DNA]</scope>
    <source>
        <strain evidence="3 5">NLAE-zl-C202</strain>
        <strain evidence="2 4">NLAE-zl-G339</strain>
    </source>
</reference>
<name>A0A1H4FZK0_9BACE</name>
<sequence>MKNKTTNILIVLTIMALTSCIREELLSSSGNGEEGERVKVALSFKIPPASIPQQLQSRSESAGRGFSIEFFKETSPAKTRSGEVTELYNLWLFQFHSDGSIHGSPQQVSGEVTMVNDMALLNVTLRVGTDQTLYLVALGKKVTVAANLAEIRNINELENLQLDYVDNRNGLYYSRITNESEIPYAGAAKGVSVRKTGDSDNGEIVYGTPDGFSGGIEVKRLVSRITLKHKFDVTENTLEGMRLLKVPTKLCINPASADKDVIDNIPMADLESDNAFEDADKDTDGFFTSQWYVAQNKQGTVADIASERDRYRKVTDGTGKAPEAGTNIEAWSYAKSSRSLYTVHQIYVGNNNTDNFDVEINSYYDLRTIINSVDLNDGRIRSYTAEQKVYLSAISRKISGDDKTTTIDGASGVYFDAHYGWRPVIIYAQGRKVTVGIYKDATCTQLVNIGSPTENWLQLSSYPNYTEVVRNGSAKTLTNQIETNIFVPTRFKLYLYADEYITDENGMIVTPEFDRNKIYKAVTNYTPSDFVYERTLYVKVTTEDITAEGISKKREGIYTIKQKRGHYAGLFGGEIKDGQYTEGLIIDAFNENNNRIDDQITPAEYIYSGYYNVLTNYTWNQNQDAETNYRSFMNGKQATFNLATNPDNYVVNYNKESIIPTMRKINGNIDLYQYNYYNSFHARFCHDLNRDKNGNGVIDYLPNDPDNNELEWYLPSTYQALGILASAGTIIYDAPNALASELNITSAPGWSIEQAGWTSANTSKDSWKRVRCVRDIPVPPERKAGTKVTTYIDNGDTYAMIDLSTLPYGIIDRTTAEGKSELYEELDLYSYSTKGTEYDPTNPQADTSQPLGKKVSRVRKNYPILYNSTVTPEILVSSFSSSRFIVSPTDVYNDGDTQNNLASDILKDTEGNPGANSITMTWAEANGRLNTANSQNWDIPSQATNTGCYAYRGKSGKDEPGSWRVPNSRELSMILIFVHELEKDFSETGFEALNKNKAKSYSYGYWSSTQASKKSWDSTEATSGAIDANYGLTIYHRSKASYNSYNRLRCIKDIP</sequence>
<dbReference type="EMBL" id="FNRP01000024">
    <property type="protein sequence ID" value="SEB02769.1"/>
    <property type="molecule type" value="Genomic_DNA"/>
</dbReference>
<proteinExistence type="predicted"/>
<gene>
    <name evidence="2" type="ORF">SAMN04487924_12411</name>
    <name evidence="3" type="ORF">SAMN05216250_12111</name>
</gene>
<accession>A0A1H4FZK0</accession>
<feature type="domain" description="DUF4906" evidence="1">
    <location>
        <begin position="288"/>
        <end position="366"/>
    </location>
</feature>
<dbReference type="AlphaFoldDB" id="A0A1H4FZK0"/>
<dbReference type="Pfam" id="PF16249">
    <property type="entry name" value="DUF4906"/>
    <property type="match status" value="1"/>
</dbReference>
<dbReference type="PROSITE" id="PS51257">
    <property type="entry name" value="PROKAR_LIPOPROTEIN"/>
    <property type="match status" value="1"/>
</dbReference>
<evidence type="ECO:0000313" key="4">
    <source>
        <dbReference type="Proteomes" id="UP000183040"/>
    </source>
</evidence>
<dbReference type="InterPro" id="IPR032594">
    <property type="entry name" value="DUF4906"/>
</dbReference>
<dbReference type="EMBL" id="FOUM01000021">
    <property type="protein sequence ID" value="SFN12617.1"/>
    <property type="molecule type" value="Genomic_DNA"/>
</dbReference>
<dbReference type="Proteomes" id="UP000183766">
    <property type="component" value="Unassembled WGS sequence"/>
</dbReference>
<evidence type="ECO:0000313" key="3">
    <source>
        <dbReference type="EMBL" id="SFN12617.1"/>
    </source>
</evidence>
<dbReference type="RefSeq" id="WP_008645770.1">
    <property type="nucleotide sequence ID" value="NZ_BAABZH010000001.1"/>
</dbReference>
<evidence type="ECO:0000259" key="1">
    <source>
        <dbReference type="Pfam" id="PF16249"/>
    </source>
</evidence>
<evidence type="ECO:0000313" key="5">
    <source>
        <dbReference type="Proteomes" id="UP000183766"/>
    </source>
</evidence>
<organism evidence="2 4">
    <name type="scientific">Bacteroides xylanisolvens</name>
    <dbReference type="NCBI Taxonomy" id="371601"/>
    <lineage>
        <taxon>Bacteria</taxon>
        <taxon>Pseudomonadati</taxon>
        <taxon>Bacteroidota</taxon>
        <taxon>Bacteroidia</taxon>
        <taxon>Bacteroidales</taxon>
        <taxon>Bacteroidaceae</taxon>
        <taxon>Bacteroides</taxon>
    </lineage>
</organism>
<evidence type="ECO:0000313" key="2">
    <source>
        <dbReference type="EMBL" id="SEB02769.1"/>
    </source>
</evidence>
<protein>
    <recommendedName>
        <fullName evidence="1">DUF4906 domain-containing protein</fullName>
    </recommendedName>
</protein>